<dbReference type="EMBL" id="CAJJDN010000057">
    <property type="protein sequence ID" value="CAD8091262.1"/>
    <property type="molecule type" value="Genomic_DNA"/>
</dbReference>
<evidence type="ECO:0000256" key="1">
    <source>
        <dbReference type="SAM" id="MobiDB-lite"/>
    </source>
</evidence>
<evidence type="ECO:0000313" key="2">
    <source>
        <dbReference type="EMBL" id="CAD8091262.1"/>
    </source>
</evidence>
<sequence>MNTQKNPLKFHQNRSKSFTQNNSKNDIQQLNLFIKEQLNELKRKRKLPSLIQQESDYLMDEINKITNIYKIPHIKTHSAIPKLITFQNQQKISHHNFKPSTLLTERKHFQVKTLIRSSQPTIKINNNIFIENQDSIHV</sequence>
<evidence type="ECO:0000313" key="3">
    <source>
        <dbReference type="Proteomes" id="UP000692954"/>
    </source>
</evidence>
<organism evidence="2 3">
    <name type="scientific">Paramecium sonneborni</name>
    <dbReference type="NCBI Taxonomy" id="65129"/>
    <lineage>
        <taxon>Eukaryota</taxon>
        <taxon>Sar</taxon>
        <taxon>Alveolata</taxon>
        <taxon>Ciliophora</taxon>
        <taxon>Intramacronucleata</taxon>
        <taxon>Oligohymenophorea</taxon>
        <taxon>Peniculida</taxon>
        <taxon>Parameciidae</taxon>
        <taxon>Paramecium</taxon>
    </lineage>
</organism>
<protein>
    <submittedName>
        <fullName evidence="2">Uncharacterized protein</fullName>
    </submittedName>
</protein>
<comment type="caution">
    <text evidence="2">The sequence shown here is derived from an EMBL/GenBank/DDBJ whole genome shotgun (WGS) entry which is preliminary data.</text>
</comment>
<proteinExistence type="predicted"/>
<dbReference type="AlphaFoldDB" id="A0A8S1NGT9"/>
<gene>
    <name evidence="2" type="ORF">PSON_ATCC_30995.1.T0570163</name>
</gene>
<reference evidence="2" key="1">
    <citation type="submission" date="2021-01" db="EMBL/GenBank/DDBJ databases">
        <authorList>
            <consortium name="Genoscope - CEA"/>
            <person name="William W."/>
        </authorList>
    </citation>
    <scope>NUCLEOTIDE SEQUENCE</scope>
</reference>
<keyword evidence="3" id="KW-1185">Reference proteome</keyword>
<feature type="region of interest" description="Disordered" evidence="1">
    <location>
        <begin position="1"/>
        <end position="22"/>
    </location>
</feature>
<dbReference type="Proteomes" id="UP000692954">
    <property type="component" value="Unassembled WGS sequence"/>
</dbReference>
<accession>A0A8S1NGT9</accession>
<name>A0A8S1NGT9_9CILI</name>
<dbReference type="OrthoDB" id="307805at2759"/>